<reference evidence="4 5" key="1">
    <citation type="submission" date="2019-12" db="EMBL/GenBank/DDBJ databases">
        <title>Defluviitalea raffinosedens, isolated from a biogas fermenter, genome sequencing and characterization.</title>
        <authorList>
            <person name="Rettenmaier R."/>
            <person name="Schneider M."/>
            <person name="Neuhaus K."/>
            <person name="Liebl W."/>
            <person name="Zverlov V."/>
        </authorList>
    </citation>
    <scope>NUCLEOTIDE SEQUENCE [LARGE SCALE GENOMIC DNA]</scope>
    <source>
        <strain evidence="4 5">249c-K6</strain>
    </source>
</reference>
<dbReference type="PANTHER" id="PTHR30036">
    <property type="entry name" value="D-XYLOSE-BINDING PERIPLASMIC PROTEIN"/>
    <property type="match status" value="1"/>
</dbReference>
<accession>A0A7C8HHB4</accession>
<dbReference type="GO" id="GO:0030246">
    <property type="term" value="F:carbohydrate binding"/>
    <property type="evidence" value="ECO:0007669"/>
    <property type="project" value="TreeGrafter"/>
</dbReference>
<evidence type="ECO:0000313" key="5">
    <source>
        <dbReference type="Proteomes" id="UP000483018"/>
    </source>
</evidence>
<dbReference type="EMBL" id="WSLF01000011">
    <property type="protein sequence ID" value="KAE9632073.1"/>
    <property type="molecule type" value="Genomic_DNA"/>
</dbReference>
<dbReference type="PANTHER" id="PTHR30036:SF7">
    <property type="entry name" value="ABC TRANSPORTER PERIPLASMIC-BINDING PROTEIN YPHF"/>
    <property type="match status" value="1"/>
</dbReference>
<comment type="similarity">
    <text evidence="2">Belongs to the bacterial solute-binding protein 2 family.</text>
</comment>
<dbReference type="Gene3D" id="3.40.50.2300">
    <property type="match status" value="2"/>
</dbReference>
<comment type="caution">
    <text evidence="4">The sequence shown here is derived from an EMBL/GenBank/DDBJ whole genome shotgun (WGS) entry which is preliminary data.</text>
</comment>
<organism evidence="4 5">
    <name type="scientific">Defluviitalea raffinosedens</name>
    <dbReference type="NCBI Taxonomy" id="1450156"/>
    <lineage>
        <taxon>Bacteria</taxon>
        <taxon>Bacillati</taxon>
        <taxon>Bacillota</taxon>
        <taxon>Clostridia</taxon>
        <taxon>Lachnospirales</taxon>
        <taxon>Defluviitaleaceae</taxon>
        <taxon>Defluviitalea</taxon>
    </lineage>
</organism>
<keyword evidence="5" id="KW-1185">Reference proteome</keyword>
<sequence length="365" mass="40251">MTSIAFLASLLIGCGNTASTTTTNNIDSTAALEEEKTADHKISEDKIKIAVIRNLPSDDHTKQFLDGAVSEGQALGYQVDTFISNGDDAKFQELVAQQIEKDYDGFIISHGKAEYSTEMLQPALNRGIKIVTFDTSFKDGVIPEGITSTAQDDYSLAKLSLDEIVARSANKPARVIKLWYGPGVPPLDRREEIYKQYEAEGKIETLELIGPSTLDDVQGEVSTRVSAILAKYPEGSVDAIWASWDEMAKGAYKALQDANRKDIKLISIDISNQDINLMTEQDSVWKATAAVDPRLIGMVNMRILAKKLKGEETPQTYDLAAHLIKQEDLNADTIMDTLKQVIPGWGESDAFNEPWMDELRSQNGK</sequence>
<evidence type="ECO:0000259" key="3">
    <source>
        <dbReference type="Pfam" id="PF13407"/>
    </source>
</evidence>
<dbReference type="OrthoDB" id="7041874at2"/>
<evidence type="ECO:0000256" key="2">
    <source>
        <dbReference type="ARBA" id="ARBA00007639"/>
    </source>
</evidence>
<dbReference type="InterPro" id="IPR050555">
    <property type="entry name" value="Bact_Solute-Bind_Prot2"/>
</dbReference>
<evidence type="ECO:0000256" key="1">
    <source>
        <dbReference type="ARBA" id="ARBA00004196"/>
    </source>
</evidence>
<dbReference type="SUPFAM" id="SSF53822">
    <property type="entry name" value="Periplasmic binding protein-like I"/>
    <property type="match status" value="1"/>
</dbReference>
<comment type="subcellular location">
    <subcellularLocation>
        <location evidence="1">Cell envelope</location>
    </subcellularLocation>
</comment>
<name>A0A7C8HHB4_9FIRM</name>
<dbReference type="InterPro" id="IPR025997">
    <property type="entry name" value="SBP_2_dom"/>
</dbReference>
<dbReference type="Pfam" id="PF13407">
    <property type="entry name" value="Peripla_BP_4"/>
    <property type="match status" value="1"/>
</dbReference>
<dbReference type="GO" id="GO:0030288">
    <property type="term" value="C:outer membrane-bounded periplasmic space"/>
    <property type="evidence" value="ECO:0007669"/>
    <property type="project" value="TreeGrafter"/>
</dbReference>
<evidence type="ECO:0000313" key="4">
    <source>
        <dbReference type="EMBL" id="KAE9632073.1"/>
    </source>
</evidence>
<proteinExistence type="inferred from homology"/>
<dbReference type="InterPro" id="IPR028082">
    <property type="entry name" value="Peripla_BP_I"/>
</dbReference>
<protein>
    <submittedName>
        <fullName evidence="4">Substrate-binding domain-containing protein</fullName>
    </submittedName>
</protein>
<dbReference type="CDD" id="cd06305">
    <property type="entry name" value="PBP1_methylthioribose_binding-like"/>
    <property type="match status" value="1"/>
</dbReference>
<dbReference type="AlphaFoldDB" id="A0A7C8HHB4"/>
<dbReference type="Proteomes" id="UP000483018">
    <property type="component" value="Unassembled WGS sequence"/>
</dbReference>
<feature type="domain" description="Periplasmic binding protein" evidence="3">
    <location>
        <begin position="49"/>
        <end position="312"/>
    </location>
</feature>
<gene>
    <name evidence="4" type="ORF">GND95_11160</name>
</gene>